<gene>
    <name evidence="6" type="ORF">KFL_010810020</name>
</gene>
<feature type="chain" id="PRO_5011810854" description="Pectin acetylesterase" evidence="5">
    <location>
        <begin position="23"/>
        <end position="421"/>
    </location>
</feature>
<evidence type="ECO:0000256" key="4">
    <source>
        <dbReference type="ARBA" id="ARBA00022512"/>
    </source>
</evidence>
<keyword evidence="7" id="KW-1185">Reference proteome</keyword>
<evidence type="ECO:0000313" key="6">
    <source>
        <dbReference type="EMBL" id="GAQ92641.1"/>
    </source>
</evidence>
<keyword evidence="4 5" id="KW-0134">Cell wall</keyword>
<dbReference type="GO" id="GO:0071555">
    <property type="term" value="P:cell wall organization"/>
    <property type="evidence" value="ECO:0007669"/>
    <property type="project" value="UniProtKB-KW"/>
</dbReference>
<organism evidence="6 7">
    <name type="scientific">Klebsormidium nitens</name>
    <name type="common">Green alga</name>
    <name type="synonym">Ulothrix nitens</name>
    <dbReference type="NCBI Taxonomy" id="105231"/>
    <lineage>
        <taxon>Eukaryota</taxon>
        <taxon>Viridiplantae</taxon>
        <taxon>Streptophyta</taxon>
        <taxon>Klebsormidiophyceae</taxon>
        <taxon>Klebsormidiales</taxon>
        <taxon>Klebsormidiaceae</taxon>
        <taxon>Klebsormidium</taxon>
    </lineage>
</organism>
<dbReference type="OrthoDB" id="2015280at2759"/>
<protein>
    <recommendedName>
        <fullName evidence="5">Pectin acetylesterase</fullName>
        <ecNumber evidence="5">3.1.1.-</ecNumber>
    </recommendedName>
</protein>
<reference evidence="6 7" key="1">
    <citation type="journal article" date="2014" name="Nat. Commun.">
        <title>Klebsormidium flaccidum genome reveals primary factors for plant terrestrial adaptation.</title>
        <authorList>
            <person name="Hori K."/>
            <person name="Maruyama F."/>
            <person name="Fujisawa T."/>
            <person name="Togashi T."/>
            <person name="Yamamoto N."/>
            <person name="Seo M."/>
            <person name="Sato S."/>
            <person name="Yamada T."/>
            <person name="Mori H."/>
            <person name="Tajima N."/>
            <person name="Moriyama T."/>
            <person name="Ikeuchi M."/>
            <person name="Watanabe M."/>
            <person name="Wada H."/>
            <person name="Kobayashi K."/>
            <person name="Saito M."/>
            <person name="Masuda T."/>
            <person name="Sasaki-Sekimoto Y."/>
            <person name="Mashiguchi K."/>
            <person name="Awai K."/>
            <person name="Shimojima M."/>
            <person name="Masuda S."/>
            <person name="Iwai M."/>
            <person name="Nobusawa T."/>
            <person name="Narise T."/>
            <person name="Kondo S."/>
            <person name="Saito H."/>
            <person name="Sato R."/>
            <person name="Murakawa M."/>
            <person name="Ihara Y."/>
            <person name="Oshima-Yamada Y."/>
            <person name="Ohtaka K."/>
            <person name="Satoh M."/>
            <person name="Sonobe K."/>
            <person name="Ishii M."/>
            <person name="Ohtani R."/>
            <person name="Kanamori-Sato M."/>
            <person name="Honoki R."/>
            <person name="Miyazaki D."/>
            <person name="Mochizuki H."/>
            <person name="Umetsu J."/>
            <person name="Higashi K."/>
            <person name="Shibata D."/>
            <person name="Kamiya Y."/>
            <person name="Sato N."/>
            <person name="Nakamura Y."/>
            <person name="Tabata S."/>
            <person name="Ida S."/>
            <person name="Kurokawa K."/>
            <person name="Ohta H."/>
        </authorList>
    </citation>
    <scope>NUCLEOTIDE SEQUENCE [LARGE SCALE GENOMIC DNA]</scope>
    <source>
        <strain evidence="6 7">NIES-2285</strain>
    </source>
</reference>
<comment type="function">
    <text evidence="1 5">Hydrolyzes acetyl esters in homogalacturonan regions of pectin. In type I primary cell wall, galacturonic acid residues of pectin can be acetylated at the O-2 and O-3 positions. Decreasing the degree of acetylation of pectin gels in vitro alters their physical properties.</text>
</comment>
<accession>A0A1Y1ITH8</accession>
<keyword evidence="5" id="KW-0964">Secreted</keyword>
<evidence type="ECO:0000256" key="1">
    <source>
        <dbReference type="ARBA" id="ARBA00003534"/>
    </source>
</evidence>
<name>A0A1Y1ITH8_KLENI</name>
<keyword evidence="5" id="KW-0961">Cell wall biogenesis/degradation</keyword>
<dbReference type="AlphaFoldDB" id="A0A1Y1ITH8"/>
<evidence type="ECO:0000256" key="3">
    <source>
        <dbReference type="ARBA" id="ARBA00005784"/>
    </source>
</evidence>
<proteinExistence type="inferred from homology"/>
<keyword evidence="5" id="KW-0732">Signal</keyword>
<evidence type="ECO:0000256" key="5">
    <source>
        <dbReference type="RuleBase" id="RU363114"/>
    </source>
</evidence>
<dbReference type="InterPro" id="IPR004963">
    <property type="entry name" value="PAE/NOTUM"/>
</dbReference>
<evidence type="ECO:0000313" key="7">
    <source>
        <dbReference type="Proteomes" id="UP000054558"/>
    </source>
</evidence>
<dbReference type="PANTHER" id="PTHR21562">
    <property type="entry name" value="NOTUM-RELATED"/>
    <property type="match status" value="1"/>
</dbReference>
<dbReference type="EC" id="3.1.1.-" evidence="5"/>
<evidence type="ECO:0000256" key="2">
    <source>
        <dbReference type="ARBA" id="ARBA00004191"/>
    </source>
</evidence>
<keyword evidence="5" id="KW-0378">Hydrolase</keyword>
<dbReference type="Pfam" id="PF03283">
    <property type="entry name" value="PAE"/>
    <property type="match status" value="1"/>
</dbReference>
<dbReference type="OMA" id="CKSNHAL"/>
<dbReference type="Proteomes" id="UP000054558">
    <property type="component" value="Unassembled WGS sequence"/>
</dbReference>
<comment type="similarity">
    <text evidence="3 5">Belongs to the pectinacetylesterase family.</text>
</comment>
<feature type="signal peptide" evidence="5">
    <location>
        <begin position="1"/>
        <end position="22"/>
    </location>
</feature>
<dbReference type="EMBL" id="DF238030">
    <property type="protein sequence ID" value="GAQ92641.1"/>
    <property type="molecule type" value="Genomic_DNA"/>
</dbReference>
<dbReference type="STRING" id="105231.A0A1Y1ITH8"/>
<comment type="subcellular location">
    <subcellularLocation>
        <location evidence="2 5">Secreted</location>
        <location evidence="2 5">Cell wall</location>
    </subcellularLocation>
</comment>
<sequence>MGWWLRGGALLALCATVAVLLCAPSGPHFRLVIDASFGQAAIQADGPALAPLIVLTEAAQQSGAVCLDGSPAAYYFQPGTGAGAHNWIIHFEGGGWCTSLEDCVLRAGDSLGSSHGWPRTRHLTGHLSRDPAVNPDLHTWNAAYLPYCDGASFAGNVSQPQSSGGQSVFFRGAAILDAVLADLMHRGLHTAQRVLVTGCSAGGLAAYLHCDYVAARVGGGAVTKCMPDAGFFMDAPDVWGQRRMEGLFRAAVEMHNVLGNVNEACVAALPARDAWKCFYAPYSASFVQAPLFIVNPLFDTWQIANLVLGGRAAPEWDGCRYSLAGCTREQGAVLRAFADQLAARALSTLAAASGDGAFLFSCFLHCPNLDNDDWWQQLTIGGTALREAAADWVLDRGGDHFHVDKTSDYERGTNPSCGISV</sequence>
<dbReference type="GO" id="GO:0016787">
    <property type="term" value="F:hydrolase activity"/>
    <property type="evidence" value="ECO:0007669"/>
    <property type="project" value="UniProtKB-KW"/>
</dbReference>
<dbReference type="PANTHER" id="PTHR21562:SF67">
    <property type="entry name" value="PECTIN ACETYLESTERASE"/>
    <property type="match status" value="1"/>
</dbReference>